<proteinExistence type="predicted"/>
<comment type="caution">
    <text evidence="10">The sequence shown here is derived from an EMBL/GenBank/DDBJ whole genome shotgun (WGS) entry which is preliminary data.</text>
</comment>
<organism evidence="10 11">
    <name type="scientific">Candidatus Roizmanbacteria bacterium CG22_combo_CG10-13_8_21_14_all_38_20</name>
    <dbReference type="NCBI Taxonomy" id="1974862"/>
    <lineage>
        <taxon>Bacteria</taxon>
        <taxon>Candidatus Roizmaniibacteriota</taxon>
    </lineage>
</organism>
<keyword evidence="4" id="KW-0808">Transferase</keyword>
<dbReference type="GO" id="GO:0005886">
    <property type="term" value="C:plasma membrane"/>
    <property type="evidence" value="ECO:0007669"/>
    <property type="project" value="UniProtKB-SubCell"/>
</dbReference>
<dbReference type="InterPro" id="IPR050297">
    <property type="entry name" value="LipidA_mod_glycosyltrf_83"/>
</dbReference>
<accession>A0A2H0BWM3</accession>
<feature type="transmembrane region" description="Helical" evidence="8">
    <location>
        <begin position="189"/>
        <end position="221"/>
    </location>
</feature>
<feature type="transmembrane region" description="Helical" evidence="8">
    <location>
        <begin position="114"/>
        <end position="133"/>
    </location>
</feature>
<evidence type="ECO:0000256" key="2">
    <source>
        <dbReference type="ARBA" id="ARBA00022475"/>
    </source>
</evidence>
<dbReference type="PANTHER" id="PTHR33908">
    <property type="entry name" value="MANNOSYLTRANSFERASE YKCB-RELATED"/>
    <property type="match status" value="1"/>
</dbReference>
<evidence type="ECO:0000313" key="10">
    <source>
        <dbReference type="EMBL" id="PIP61949.1"/>
    </source>
</evidence>
<feature type="transmembrane region" description="Helical" evidence="8">
    <location>
        <begin position="12"/>
        <end position="31"/>
    </location>
</feature>
<keyword evidence="6 8" id="KW-1133">Transmembrane helix</keyword>
<sequence>MNLFLKKYWIGLLIAFSFFFVSTLTISDYGLNIDESIHFIRGQAYLHMLTGKGVHYSTEDLNSTRVSFWKNKSYDAAYFLEKDTGHPSFNDVSAAVFNRVFFEKLGIVGDLESYHLFEIFISSLLVFLIFFIMKTHYGIFAGFVSALSLSVYPLFFAESHFNIKDPVETTFFSFAIYFLYLGFEKKSNKYILLSSIFCGFALGTKFNIVFLPIIFLIYLLIAYRKNLVSVFKTVYNIKYSLIIYPAIALIFLFITRPYLWQSPVVRFLEIVDFYQGIGSGQQYQPIKYYFLGWNTYPLTFIFSSTPIIILVLFLFGLLVSIVSYKNDRFKLLLFLWFLVPILRVTIPGGSLYSGVRQIMEFVPAMVCIAGLGALWIRQKVLLLMDNKVIFYVIFIIPFVFLIVDLKSIHPNENMYMNELVGGLNGASTRGLPGAGESMGNVYLQGIEWLNANAEKNAKFGLPVGLGSNVPQQFLREDITFGPFFSGTSRRGEYMMEKVSVGFPLATTYSFDYLNNIVDPIYEVKVDGVTLLRIWKNDTIYTKKEYLHEVEFNSYKIVKNEEDNSLVISFLQSVPVSRLEIDHSTENCKLEEVNGQIRSVPGKISEIRTPIVWYSHQGTYSVELNKNDKFVWFFDGKEIASISLKMADKDSCLLQYKEIRVFEFSDGS</sequence>
<evidence type="ECO:0000256" key="7">
    <source>
        <dbReference type="ARBA" id="ARBA00023136"/>
    </source>
</evidence>
<comment type="subcellular location">
    <subcellularLocation>
        <location evidence="1">Cell membrane</location>
        <topology evidence="1">Multi-pass membrane protein</topology>
    </subcellularLocation>
</comment>
<feature type="transmembrane region" description="Helical" evidence="8">
    <location>
        <begin position="298"/>
        <end position="319"/>
    </location>
</feature>
<dbReference type="EMBL" id="PCTA01000010">
    <property type="protein sequence ID" value="PIP61949.1"/>
    <property type="molecule type" value="Genomic_DNA"/>
</dbReference>
<reference evidence="10 11" key="1">
    <citation type="submission" date="2017-09" db="EMBL/GenBank/DDBJ databases">
        <title>Depth-based differentiation of microbial function through sediment-hosted aquifers and enrichment of novel symbionts in the deep terrestrial subsurface.</title>
        <authorList>
            <person name="Probst A.J."/>
            <person name="Ladd B."/>
            <person name="Jarett J.K."/>
            <person name="Geller-Mcgrath D.E."/>
            <person name="Sieber C.M."/>
            <person name="Emerson J.B."/>
            <person name="Anantharaman K."/>
            <person name="Thomas B.C."/>
            <person name="Malmstrom R."/>
            <person name="Stieglmeier M."/>
            <person name="Klingl A."/>
            <person name="Woyke T."/>
            <person name="Ryan C.M."/>
            <person name="Banfield J.F."/>
        </authorList>
    </citation>
    <scope>NUCLEOTIDE SEQUENCE [LARGE SCALE GENOMIC DNA]</scope>
    <source>
        <strain evidence="10">CG22_combo_CG10-13_8_21_14_all_38_20</strain>
    </source>
</reference>
<dbReference type="GO" id="GO:0009103">
    <property type="term" value="P:lipopolysaccharide biosynthetic process"/>
    <property type="evidence" value="ECO:0007669"/>
    <property type="project" value="UniProtKB-ARBA"/>
</dbReference>
<dbReference type="InterPro" id="IPR038731">
    <property type="entry name" value="RgtA/B/C-like"/>
</dbReference>
<feature type="transmembrane region" description="Helical" evidence="8">
    <location>
        <begin position="139"/>
        <end position="155"/>
    </location>
</feature>
<name>A0A2H0BWM3_9BACT</name>
<evidence type="ECO:0000256" key="6">
    <source>
        <dbReference type="ARBA" id="ARBA00022989"/>
    </source>
</evidence>
<keyword evidence="3" id="KW-0328">Glycosyltransferase</keyword>
<evidence type="ECO:0000256" key="8">
    <source>
        <dbReference type="SAM" id="Phobius"/>
    </source>
</evidence>
<evidence type="ECO:0000256" key="4">
    <source>
        <dbReference type="ARBA" id="ARBA00022679"/>
    </source>
</evidence>
<feature type="transmembrane region" description="Helical" evidence="8">
    <location>
        <begin position="358"/>
        <end position="376"/>
    </location>
</feature>
<evidence type="ECO:0000313" key="11">
    <source>
        <dbReference type="Proteomes" id="UP000231246"/>
    </source>
</evidence>
<evidence type="ECO:0000256" key="5">
    <source>
        <dbReference type="ARBA" id="ARBA00022692"/>
    </source>
</evidence>
<feature type="transmembrane region" description="Helical" evidence="8">
    <location>
        <begin position="388"/>
        <end position="405"/>
    </location>
</feature>
<dbReference type="AlphaFoldDB" id="A0A2H0BWM3"/>
<feature type="domain" description="Glycosyltransferase RgtA/B/C/D-like" evidence="9">
    <location>
        <begin position="113"/>
        <end position="228"/>
    </location>
</feature>
<gene>
    <name evidence="10" type="ORF">COW99_01855</name>
</gene>
<dbReference type="PANTHER" id="PTHR33908:SF11">
    <property type="entry name" value="MEMBRANE PROTEIN"/>
    <property type="match status" value="1"/>
</dbReference>
<feature type="transmembrane region" description="Helical" evidence="8">
    <location>
        <begin position="241"/>
        <end position="259"/>
    </location>
</feature>
<evidence type="ECO:0000256" key="1">
    <source>
        <dbReference type="ARBA" id="ARBA00004651"/>
    </source>
</evidence>
<evidence type="ECO:0000256" key="3">
    <source>
        <dbReference type="ARBA" id="ARBA00022676"/>
    </source>
</evidence>
<dbReference type="Pfam" id="PF13231">
    <property type="entry name" value="PMT_2"/>
    <property type="match status" value="1"/>
</dbReference>
<evidence type="ECO:0000259" key="9">
    <source>
        <dbReference type="Pfam" id="PF13231"/>
    </source>
</evidence>
<keyword evidence="2" id="KW-1003">Cell membrane</keyword>
<dbReference type="GO" id="GO:0016763">
    <property type="term" value="F:pentosyltransferase activity"/>
    <property type="evidence" value="ECO:0007669"/>
    <property type="project" value="TreeGrafter"/>
</dbReference>
<feature type="transmembrane region" description="Helical" evidence="8">
    <location>
        <begin position="331"/>
        <end position="352"/>
    </location>
</feature>
<keyword evidence="5 8" id="KW-0812">Transmembrane</keyword>
<keyword evidence="7 8" id="KW-0472">Membrane</keyword>
<protein>
    <recommendedName>
        <fullName evidence="9">Glycosyltransferase RgtA/B/C/D-like domain-containing protein</fullName>
    </recommendedName>
</protein>
<dbReference type="Proteomes" id="UP000231246">
    <property type="component" value="Unassembled WGS sequence"/>
</dbReference>